<dbReference type="PANTHER" id="PTHR33840">
    <property type="match status" value="1"/>
</dbReference>
<evidence type="ECO:0000259" key="1">
    <source>
        <dbReference type="Pfam" id="PF09994"/>
    </source>
</evidence>
<comment type="caution">
    <text evidence="2">The sequence shown here is derived from an EMBL/GenBank/DDBJ whole genome shotgun (WGS) entry which is preliminary data.</text>
</comment>
<organism evidence="2 3">
    <name type="scientific">Oceanisphaera pacifica</name>
    <dbReference type="NCBI Taxonomy" id="2818389"/>
    <lineage>
        <taxon>Bacteria</taxon>
        <taxon>Pseudomonadati</taxon>
        <taxon>Pseudomonadota</taxon>
        <taxon>Gammaproteobacteria</taxon>
        <taxon>Aeromonadales</taxon>
        <taxon>Aeromonadaceae</taxon>
        <taxon>Oceanisphaera</taxon>
    </lineage>
</organism>
<dbReference type="EMBL" id="JAGDFX010000011">
    <property type="protein sequence ID" value="MBO1520055.1"/>
    <property type="molecule type" value="Genomic_DNA"/>
</dbReference>
<dbReference type="RefSeq" id="WP_208005929.1">
    <property type="nucleotide sequence ID" value="NZ_JAGDFX010000011.1"/>
</dbReference>
<feature type="domain" description="T6SS Phospholipase effector Tle1-like catalytic" evidence="1">
    <location>
        <begin position="7"/>
        <end position="255"/>
    </location>
</feature>
<dbReference type="PANTHER" id="PTHR33840:SF1">
    <property type="entry name" value="TLE1 PHOSPHOLIPASE DOMAIN-CONTAINING PROTEIN"/>
    <property type="match status" value="1"/>
</dbReference>
<keyword evidence="3" id="KW-1185">Reference proteome</keyword>
<dbReference type="SUPFAM" id="SSF53474">
    <property type="entry name" value="alpha/beta-Hydrolases"/>
    <property type="match status" value="1"/>
</dbReference>
<protein>
    <submittedName>
        <fullName evidence="2">DUF2235 domain-containing protein</fullName>
    </submittedName>
</protein>
<dbReference type="InterPro" id="IPR018712">
    <property type="entry name" value="Tle1-like_cat"/>
</dbReference>
<proteinExistence type="predicted"/>
<evidence type="ECO:0000313" key="2">
    <source>
        <dbReference type="EMBL" id="MBO1520055.1"/>
    </source>
</evidence>
<accession>A0ABS3NHP4</accession>
<gene>
    <name evidence="2" type="ORF">J3U76_10560</name>
</gene>
<dbReference type="Pfam" id="PF09994">
    <property type="entry name" value="T6SS_Tle1-like_cat"/>
    <property type="match status" value="1"/>
</dbReference>
<dbReference type="Proteomes" id="UP000664882">
    <property type="component" value="Unassembled WGS sequence"/>
</dbReference>
<evidence type="ECO:0000313" key="3">
    <source>
        <dbReference type="Proteomes" id="UP000664882"/>
    </source>
</evidence>
<reference evidence="2 3" key="1">
    <citation type="submission" date="2021-03" db="EMBL/GenBank/DDBJ databases">
        <title>Oceanisphaera sp. nov., isolated from the intestine.</title>
        <authorList>
            <person name="Zhao L.-H."/>
            <person name="Shi L.-F."/>
        </authorList>
    </citation>
    <scope>NUCLEOTIDE SEQUENCE [LARGE SCALE GENOMIC DNA]</scope>
    <source>
        <strain evidence="2 3">DM8</strain>
    </source>
</reference>
<dbReference type="InterPro" id="IPR029058">
    <property type="entry name" value="AB_hydrolase_fold"/>
</dbReference>
<name>A0ABS3NHP4_9GAMM</name>
<sequence length="347" mass="39032">MSYHPQRLIVLFDGTWNDPQDNTNVAKLARSIAPFDGECRQRFFYSPGVGTSATTRFTGGMFGVGLSKNLQAGYSWLVQHYRPGDQVWIFGFSRGAYTARSMVGMIRKCGLLHIVTPSQLSAAERLYRNKSAAPDGEICQQFRRQYSQEIKIHLLGVWDTVGALGIPGTLLSERGTYSWHDTQLSKIVERAYQAIALDEHRAVYQAVPWTNHNGQKKPAQIVVEQRWFIGAHANVGGGYPHDPLADLPLAWMQQQASNAGLLLTPTIPAEQGWLTAPTDSYQAFLLGWYARYRHWFHSGDGRYHRPLYTDTAGNLSVGVTIDDSVWQRWQQISSYRPHSLINAGFSN</sequence>